<evidence type="ECO:0000256" key="1">
    <source>
        <dbReference type="ARBA" id="ARBA00022630"/>
    </source>
</evidence>
<dbReference type="Proteomes" id="UP000184693">
    <property type="component" value="Unassembled WGS sequence"/>
</dbReference>
<name>A0A1N6KD86_9BURK</name>
<feature type="domain" description="Cyclic nucleotide-binding" evidence="3">
    <location>
        <begin position="12"/>
        <end position="132"/>
    </location>
</feature>
<dbReference type="AlphaFoldDB" id="A0A1N6KD86"/>
<dbReference type="InterPro" id="IPR050097">
    <property type="entry name" value="Ferredoxin-NADP_redctase_2"/>
</dbReference>
<dbReference type="InterPro" id="IPR000595">
    <property type="entry name" value="cNMP-bd_dom"/>
</dbReference>
<dbReference type="PANTHER" id="PTHR48105">
    <property type="entry name" value="THIOREDOXIN REDUCTASE 1-RELATED-RELATED"/>
    <property type="match status" value="1"/>
</dbReference>
<dbReference type="PRINTS" id="PR00469">
    <property type="entry name" value="PNDRDTASEII"/>
</dbReference>
<keyword evidence="1" id="KW-0285">Flavoprotein</keyword>
<dbReference type="Gene3D" id="3.50.50.60">
    <property type="entry name" value="FAD/NAD(P)-binding domain"/>
    <property type="match status" value="2"/>
</dbReference>
<organism evidence="4 5">
    <name type="scientific">Paraburkholderia phenazinium</name>
    <dbReference type="NCBI Taxonomy" id="60549"/>
    <lineage>
        <taxon>Bacteria</taxon>
        <taxon>Pseudomonadati</taxon>
        <taxon>Pseudomonadota</taxon>
        <taxon>Betaproteobacteria</taxon>
        <taxon>Burkholderiales</taxon>
        <taxon>Burkholderiaceae</taxon>
        <taxon>Paraburkholderia</taxon>
    </lineage>
</organism>
<evidence type="ECO:0000313" key="4">
    <source>
        <dbReference type="EMBL" id="SIO54287.1"/>
    </source>
</evidence>
<dbReference type="CDD" id="cd00038">
    <property type="entry name" value="CAP_ED"/>
    <property type="match status" value="1"/>
</dbReference>
<dbReference type="SMART" id="SM00100">
    <property type="entry name" value="cNMP"/>
    <property type="match status" value="1"/>
</dbReference>
<gene>
    <name evidence="4" type="ORF">SAMN05444168_6791</name>
</gene>
<dbReference type="SUPFAM" id="SSF51905">
    <property type="entry name" value="FAD/NAD(P)-binding domain"/>
    <property type="match status" value="1"/>
</dbReference>
<dbReference type="PRINTS" id="PR00368">
    <property type="entry name" value="FADPNR"/>
</dbReference>
<accession>A0A1N6KD86</accession>
<dbReference type="InterPro" id="IPR014710">
    <property type="entry name" value="RmlC-like_jellyroll"/>
</dbReference>
<proteinExistence type="predicted"/>
<dbReference type="EMBL" id="FSRM01000002">
    <property type="protein sequence ID" value="SIO54287.1"/>
    <property type="molecule type" value="Genomic_DNA"/>
</dbReference>
<dbReference type="Pfam" id="PF07992">
    <property type="entry name" value="Pyr_redox_2"/>
    <property type="match status" value="1"/>
</dbReference>
<dbReference type="Pfam" id="PF00027">
    <property type="entry name" value="cNMP_binding"/>
    <property type="match status" value="1"/>
</dbReference>
<keyword evidence="2" id="KW-0560">Oxidoreductase</keyword>
<dbReference type="OrthoDB" id="9778740at2"/>
<dbReference type="InterPro" id="IPR023753">
    <property type="entry name" value="FAD/NAD-binding_dom"/>
</dbReference>
<reference evidence="4 5" key="1">
    <citation type="submission" date="2016-11" db="EMBL/GenBank/DDBJ databases">
        <authorList>
            <person name="Jaros S."/>
            <person name="Januszkiewicz K."/>
            <person name="Wedrychowicz H."/>
        </authorList>
    </citation>
    <scope>NUCLEOTIDE SEQUENCE [LARGE SCALE GENOMIC DNA]</scope>
    <source>
        <strain evidence="4 5">GAS86</strain>
    </source>
</reference>
<dbReference type="Gene3D" id="2.60.120.10">
    <property type="entry name" value="Jelly Rolls"/>
    <property type="match status" value="1"/>
</dbReference>
<dbReference type="InterPro" id="IPR018490">
    <property type="entry name" value="cNMP-bd_dom_sf"/>
</dbReference>
<evidence type="ECO:0000256" key="2">
    <source>
        <dbReference type="ARBA" id="ARBA00023002"/>
    </source>
</evidence>
<sequence>MSKDQESEGHQMYPRFTAAQLDKIRRFGTTEYWKAGDVMFRAGQSGSGMRVLIKGTARLTKRDGLGRSQLLVEVSEGQFLGETAQLTGTPALADGHAVTDIEALLIPPEGIRALLVAEAQLGEEIIQSFILRRVRLIQNGSGPVLIGPAQNLRLVALQGLLQRINHPHSVVDAVSDPNARAFLEALDTRKEDLPIVILSDGTVMRSPNERQLAAKLGLVPEFSTAHTYDIAVVGAGPAGLATAVYAASEGLSVIVFDEHGPGGQAGVSARIENYLGFPAGITGHELAARAFVQAVKFEAKIAIPVSIQALDCKRTPFELELTNGQRVSSHTVVIATGAAYRRPAIAGLDRINGCGVYYWASSIEAKLCAGDEVALVGGGNSAGQAIVFLSSYASRVHVLIRGNDLHKSMSSYLVERVTSLSNVEVHTMTTVASVEGNEDGLARIVCQTASGRKTLELRHLFLFTGADPNTGWLSTCRVEVDEKGFVKTRMDASVHADGPPSTLQTRVPGVFAIGDVRSSSAKRVAAAVGDGAAVVAEIHSYLAIRRACSKVGH</sequence>
<dbReference type="RefSeq" id="WP_074268551.1">
    <property type="nucleotide sequence ID" value="NZ_FSRM01000002.1"/>
</dbReference>
<dbReference type="InterPro" id="IPR036188">
    <property type="entry name" value="FAD/NAD-bd_sf"/>
</dbReference>
<evidence type="ECO:0000313" key="5">
    <source>
        <dbReference type="Proteomes" id="UP000184693"/>
    </source>
</evidence>
<dbReference type="GO" id="GO:0016491">
    <property type="term" value="F:oxidoreductase activity"/>
    <property type="evidence" value="ECO:0007669"/>
    <property type="project" value="UniProtKB-KW"/>
</dbReference>
<evidence type="ECO:0000259" key="3">
    <source>
        <dbReference type="PROSITE" id="PS50042"/>
    </source>
</evidence>
<protein>
    <submittedName>
        <fullName evidence="4">Thioredoxin reductase (NADPH)</fullName>
    </submittedName>
</protein>
<dbReference type="SUPFAM" id="SSF51206">
    <property type="entry name" value="cAMP-binding domain-like"/>
    <property type="match status" value="1"/>
</dbReference>
<dbReference type="PROSITE" id="PS50042">
    <property type="entry name" value="CNMP_BINDING_3"/>
    <property type="match status" value="1"/>
</dbReference>